<dbReference type="InterPro" id="IPR023997">
    <property type="entry name" value="TonB-dep_OMP_SusC/RagA_CS"/>
</dbReference>
<dbReference type="EMBL" id="JAJGMW010000002">
    <property type="protein sequence ID" value="MCC4211523.1"/>
    <property type="molecule type" value="Genomic_DNA"/>
</dbReference>
<keyword evidence="14" id="KW-0675">Receptor</keyword>
<keyword evidence="3 8" id="KW-1134">Transmembrane beta strand</keyword>
<dbReference type="InterPro" id="IPR012910">
    <property type="entry name" value="Plug_dom"/>
</dbReference>
<dbReference type="InterPro" id="IPR008969">
    <property type="entry name" value="CarboxyPept-like_regulatory"/>
</dbReference>
<comment type="subcellular location">
    <subcellularLocation>
        <location evidence="1 8">Cell outer membrane</location>
        <topology evidence="1 8">Multi-pass membrane protein</topology>
    </subcellularLocation>
</comment>
<evidence type="ECO:0000256" key="5">
    <source>
        <dbReference type="ARBA" id="ARBA00023077"/>
    </source>
</evidence>
<feature type="chain" id="PRO_5045207269" evidence="11">
    <location>
        <begin position="28"/>
        <end position="1023"/>
    </location>
</feature>
<dbReference type="PROSITE" id="PS52016">
    <property type="entry name" value="TONB_DEPENDENT_REC_3"/>
    <property type="match status" value="1"/>
</dbReference>
<evidence type="ECO:0000256" key="2">
    <source>
        <dbReference type="ARBA" id="ARBA00022448"/>
    </source>
</evidence>
<feature type="domain" description="TonB-dependent receptor plug" evidence="13">
    <location>
        <begin position="121"/>
        <end position="226"/>
    </location>
</feature>
<keyword evidence="5 9" id="KW-0798">TonB box</keyword>
<sequence>MKLKQLKKISRHALLLCFAFTLTGMYAQSQITGVVSTSDGQVLPGVNVVEKGTNNGVVTDFDGKYQITTQSANAVLVFSFVGFETLELPVNGQQLVNATMTADEQSLQEVVVVGYGAQKRTDITGSVSSVEGEDLEKAVYNTVDQLLQGRSAGVQVTSSSGEPGANSSVRIRGNNSLSADNSPLYVVDGIPLSGTPQLNPQDIESLEVLKDASATAIYGSRGANGVILVTTKRGQVGKATVSVYQNITLSETRKTYEVLQGQQYAEFRNEAIADLRPNDAPPFPNPEQYAGTGFNWQDEILRTGIRSEYGVNVNGGEERTRYFVSANLLEDKGIVVGSNYRRGTFRTNLDTKLFNDKMGIKVRLNGSHVQNNRAITSSRAFPAGAGPIFYSYTAEPIVPSRDYAGITGEGQQFFNPYLEATAKDDRNYVTDLFASTELSYKITPELTYTFNGGLNFTFNNRDIYTPSNVGAGIDLNGLAQLSQNRSYDYITSNYLTYKNLFAENHDITATAGVEYSEFNNIASNSRVNNFPIEALGVNDVGSATGDPTIGSGRNRSVIQSGFFRLNYAFDSRYLLTATIRADGSSRFAQNEKWGYFPSAALGWRVSEEAFLKDSKTISNLKFRASIGETGTQSLPPYQSLARYGSSFYGTGQTLNLALFPVSVENPNLKWETTRQTDIGIDLGLFQNRVNITADYFKKETFDLLAVVPLPDQVGYPSYQGNFGSIENKGFEFAIDFTPVQNENFSWSSNFNVTFIKNTVLELFNDIDRFGPGLGQNVFGNGHLYRPGEEFGLFYGLKAVGLIQESDFDADGNPLFAPRNGVTQLGSWKFEDVGGGEDGAPDGIITNEDRQVIGNPNPDYTFGWVNDFYYKNFNLNIFIQGSVGNDIYNTIGTVLGSGFQNNESYKNQTVDWYLNRWTPDNPTNDIRYPSINSESPPVANYMVEDGSYIRLQSVSLRYNIPMENSNTFSGIEVYGTATNLFTITDYSGIDPEVSSLGGNTLAPGVDLGVYPRQRGYTMGVNFRF</sequence>
<dbReference type="Pfam" id="PF13715">
    <property type="entry name" value="CarbopepD_reg_2"/>
    <property type="match status" value="1"/>
</dbReference>
<gene>
    <name evidence="14" type="ORF">LLW17_02230</name>
</gene>
<dbReference type="SUPFAM" id="SSF56935">
    <property type="entry name" value="Porins"/>
    <property type="match status" value="1"/>
</dbReference>
<evidence type="ECO:0000256" key="4">
    <source>
        <dbReference type="ARBA" id="ARBA00022692"/>
    </source>
</evidence>
<dbReference type="Gene3D" id="2.40.170.20">
    <property type="entry name" value="TonB-dependent receptor, beta-barrel domain"/>
    <property type="match status" value="1"/>
</dbReference>
<dbReference type="InterPro" id="IPR037066">
    <property type="entry name" value="Plug_dom_sf"/>
</dbReference>
<evidence type="ECO:0000256" key="3">
    <source>
        <dbReference type="ARBA" id="ARBA00022452"/>
    </source>
</evidence>
<feature type="region of interest" description="Disordered" evidence="10">
    <location>
        <begin position="154"/>
        <end position="175"/>
    </location>
</feature>
<evidence type="ECO:0000256" key="10">
    <source>
        <dbReference type="SAM" id="MobiDB-lite"/>
    </source>
</evidence>
<keyword evidence="15" id="KW-1185">Reference proteome</keyword>
<protein>
    <submittedName>
        <fullName evidence="14">TonB-dependent receptor</fullName>
    </submittedName>
</protein>
<keyword evidence="4 8" id="KW-0812">Transmembrane</keyword>
<evidence type="ECO:0000259" key="12">
    <source>
        <dbReference type="Pfam" id="PF00593"/>
    </source>
</evidence>
<feature type="signal peptide" evidence="11">
    <location>
        <begin position="1"/>
        <end position="27"/>
    </location>
</feature>
<evidence type="ECO:0000256" key="7">
    <source>
        <dbReference type="ARBA" id="ARBA00023237"/>
    </source>
</evidence>
<dbReference type="NCBIfam" id="TIGR04057">
    <property type="entry name" value="SusC_RagA_signa"/>
    <property type="match status" value="1"/>
</dbReference>
<comment type="similarity">
    <text evidence="8 9">Belongs to the TonB-dependent receptor family.</text>
</comment>
<dbReference type="SUPFAM" id="SSF49464">
    <property type="entry name" value="Carboxypeptidase regulatory domain-like"/>
    <property type="match status" value="1"/>
</dbReference>
<comment type="caution">
    <text evidence="14">The sequence shown here is derived from an EMBL/GenBank/DDBJ whole genome shotgun (WGS) entry which is preliminary data.</text>
</comment>
<dbReference type="Gene3D" id="2.60.40.1120">
    <property type="entry name" value="Carboxypeptidase-like, regulatory domain"/>
    <property type="match status" value="1"/>
</dbReference>
<dbReference type="InterPro" id="IPR000531">
    <property type="entry name" value="Beta-barrel_TonB"/>
</dbReference>
<name>A0ABS8GSI3_9FLAO</name>
<feature type="domain" description="TonB-dependent receptor-like beta-barrel" evidence="12">
    <location>
        <begin position="415"/>
        <end position="824"/>
    </location>
</feature>
<evidence type="ECO:0000256" key="1">
    <source>
        <dbReference type="ARBA" id="ARBA00004571"/>
    </source>
</evidence>
<evidence type="ECO:0000256" key="11">
    <source>
        <dbReference type="SAM" id="SignalP"/>
    </source>
</evidence>
<evidence type="ECO:0000256" key="6">
    <source>
        <dbReference type="ARBA" id="ARBA00023136"/>
    </source>
</evidence>
<evidence type="ECO:0000313" key="14">
    <source>
        <dbReference type="EMBL" id="MCC4211523.1"/>
    </source>
</evidence>
<dbReference type="InterPro" id="IPR023996">
    <property type="entry name" value="TonB-dep_OMP_SusC/RagA"/>
</dbReference>
<evidence type="ECO:0000259" key="13">
    <source>
        <dbReference type="Pfam" id="PF07715"/>
    </source>
</evidence>
<organism evidence="14 15">
    <name type="scientific">Leeuwenhoekiella parthenopeia</name>
    <dbReference type="NCBI Taxonomy" id="2890320"/>
    <lineage>
        <taxon>Bacteria</taxon>
        <taxon>Pseudomonadati</taxon>
        <taxon>Bacteroidota</taxon>
        <taxon>Flavobacteriia</taxon>
        <taxon>Flavobacteriales</taxon>
        <taxon>Flavobacteriaceae</taxon>
        <taxon>Leeuwenhoekiella</taxon>
    </lineage>
</organism>
<dbReference type="Proteomes" id="UP001197770">
    <property type="component" value="Unassembled WGS sequence"/>
</dbReference>
<reference evidence="14 15" key="1">
    <citation type="submission" date="2021-11" db="EMBL/GenBank/DDBJ databases">
        <title>Seasonal and diel survey of microbial diversity of the Tyrrhenian coast.</title>
        <authorList>
            <person name="Gattoni G."/>
            <person name="Corral P."/>
        </authorList>
    </citation>
    <scope>NUCLEOTIDE SEQUENCE [LARGE SCALE GENOMIC DNA]</scope>
    <source>
        <strain evidence="14 15">Mr9</strain>
    </source>
</reference>
<evidence type="ECO:0000313" key="15">
    <source>
        <dbReference type="Proteomes" id="UP001197770"/>
    </source>
</evidence>
<keyword evidence="11" id="KW-0732">Signal</keyword>
<keyword evidence="6 8" id="KW-0472">Membrane</keyword>
<evidence type="ECO:0000256" key="9">
    <source>
        <dbReference type="RuleBase" id="RU003357"/>
    </source>
</evidence>
<dbReference type="InterPro" id="IPR039426">
    <property type="entry name" value="TonB-dep_rcpt-like"/>
</dbReference>
<dbReference type="Gene3D" id="2.170.130.10">
    <property type="entry name" value="TonB-dependent receptor, plug domain"/>
    <property type="match status" value="1"/>
</dbReference>
<dbReference type="InterPro" id="IPR036942">
    <property type="entry name" value="Beta-barrel_TonB_sf"/>
</dbReference>
<dbReference type="Pfam" id="PF00593">
    <property type="entry name" value="TonB_dep_Rec_b-barrel"/>
    <property type="match status" value="1"/>
</dbReference>
<keyword evidence="7 8" id="KW-0998">Cell outer membrane</keyword>
<accession>A0ABS8GSI3</accession>
<keyword evidence="2 8" id="KW-0813">Transport</keyword>
<dbReference type="NCBIfam" id="TIGR04056">
    <property type="entry name" value="OMP_RagA_SusC"/>
    <property type="match status" value="1"/>
</dbReference>
<proteinExistence type="inferred from homology"/>
<dbReference type="Pfam" id="PF07715">
    <property type="entry name" value="Plug"/>
    <property type="match status" value="1"/>
</dbReference>
<dbReference type="RefSeq" id="WP_228228636.1">
    <property type="nucleotide sequence ID" value="NZ_JAJGMW010000002.1"/>
</dbReference>
<evidence type="ECO:0000256" key="8">
    <source>
        <dbReference type="PROSITE-ProRule" id="PRU01360"/>
    </source>
</evidence>